<evidence type="ECO:0000313" key="1">
    <source>
        <dbReference type="EMBL" id="SVA04343.1"/>
    </source>
</evidence>
<protein>
    <submittedName>
        <fullName evidence="1">Uncharacterized protein</fullName>
    </submittedName>
</protein>
<dbReference type="AlphaFoldDB" id="A0A381SST4"/>
<dbReference type="EMBL" id="UINC01003216">
    <property type="protein sequence ID" value="SVA04343.1"/>
    <property type="molecule type" value="Genomic_DNA"/>
</dbReference>
<gene>
    <name evidence="1" type="ORF">METZ01_LOCUS57197</name>
</gene>
<proteinExistence type="predicted"/>
<accession>A0A381SST4</accession>
<reference evidence="1" key="1">
    <citation type="submission" date="2018-05" db="EMBL/GenBank/DDBJ databases">
        <authorList>
            <person name="Lanie J.A."/>
            <person name="Ng W.-L."/>
            <person name="Kazmierczak K.M."/>
            <person name="Andrzejewski T.M."/>
            <person name="Davidsen T.M."/>
            <person name="Wayne K.J."/>
            <person name="Tettelin H."/>
            <person name="Glass J.I."/>
            <person name="Rusch D."/>
            <person name="Podicherti R."/>
            <person name="Tsui H.-C.T."/>
            <person name="Winkler M.E."/>
        </authorList>
    </citation>
    <scope>NUCLEOTIDE SEQUENCE</scope>
</reference>
<name>A0A381SST4_9ZZZZ</name>
<sequence length="207" mass="23616">MTERKREKIKHQFTDGNPEWAFNKETTEQLKAIAKHYEKKGFCVETVVLWNDHGKNTDKNDLTLEEYQDCIEGLSVLAHKDDGDKDGNYYKVVIETYAKDDSIHVLAGFGNDGNKELWNSGLFYHKGFSKDELGKFSALCDKIETNLFSLDKITPITLPITNKQSKRVKSGGIDTMSRQFEEFVEAALGDGVVKRIRPHDTYDVESD</sequence>
<organism evidence="1">
    <name type="scientific">marine metagenome</name>
    <dbReference type="NCBI Taxonomy" id="408172"/>
    <lineage>
        <taxon>unclassified sequences</taxon>
        <taxon>metagenomes</taxon>
        <taxon>ecological metagenomes</taxon>
    </lineage>
</organism>